<dbReference type="Pfam" id="PF01408">
    <property type="entry name" value="GFO_IDH_MocA"/>
    <property type="match status" value="1"/>
</dbReference>
<evidence type="ECO:0000313" key="3">
    <source>
        <dbReference type="EMBL" id="GAF75758.1"/>
    </source>
</evidence>
<comment type="caution">
    <text evidence="3">The sequence shown here is derived from an EMBL/GenBank/DDBJ whole genome shotgun (WGS) entry which is preliminary data.</text>
</comment>
<reference evidence="3" key="1">
    <citation type="journal article" date="2014" name="Front. Microbiol.">
        <title>High frequency of phylogenetically diverse reductive dehalogenase-homologous genes in deep subseafloor sedimentary metagenomes.</title>
        <authorList>
            <person name="Kawai M."/>
            <person name="Futagami T."/>
            <person name="Toyoda A."/>
            <person name="Takaki Y."/>
            <person name="Nishi S."/>
            <person name="Hori S."/>
            <person name="Arai W."/>
            <person name="Tsubouchi T."/>
            <person name="Morono Y."/>
            <person name="Uchiyama I."/>
            <person name="Ito T."/>
            <person name="Fujiyama A."/>
            <person name="Inagaki F."/>
            <person name="Takami H."/>
        </authorList>
    </citation>
    <scope>NUCLEOTIDE SEQUENCE</scope>
    <source>
        <strain evidence="3">Expedition CK06-06</strain>
    </source>
</reference>
<accession>X0S3V6</accession>
<protein>
    <recommendedName>
        <fullName evidence="2">Gfo/Idh/MocA-like oxidoreductase N-terminal domain-containing protein</fullName>
    </recommendedName>
</protein>
<dbReference type="InterPro" id="IPR036291">
    <property type="entry name" value="NAD(P)-bd_dom_sf"/>
</dbReference>
<evidence type="ECO:0000256" key="1">
    <source>
        <dbReference type="ARBA" id="ARBA00023002"/>
    </source>
</evidence>
<dbReference type="InterPro" id="IPR000683">
    <property type="entry name" value="Gfo/Idh/MocA-like_OxRdtase_N"/>
</dbReference>
<feature type="domain" description="Gfo/Idh/MocA-like oxidoreductase N-terminal" evidence="2">
    <location>
        <begin position="4"/>
        <end position="123"/>
    </location>
</feature>
<feature type="non-terminal residue" evidence="3">
    <location>
        <position position="134"/>
    </location>
</feature>
<dbReference type="GO" id="GO:0016491">
    <property type="term" value="F:oxidoreductase activity"/>
    <property type="evidence" value="ECO:0007669"/>
    <property type="project" value="UniProtKB-KW"/>
</dbReference>
<dbReference type="SUPFAM" id="SSF51735">
    <property type="entry name" value="NAD(P)-binding Rossmann-fold domains"/>
    <property type="match status" value="1"/>
</dbReference>
<organism evidence="3">
    <name type="scientific">marine sediment metagenome</name>
    <dbReference type="NCBI Taxonomy" id="412755"/>
    <lineage>
        <taxon>unclassified sequences</taxon>
        <taxon>metagenomes</taxon>
        <taxon>ecological metagenomes</taxon>
    </lineage>
</organism>
<name>X0S3V6_9ZZZZ</name>
<dbReference type="Gene3D" id="3.40.50.720">
    <property type="entry name" value="NAD(P)-binding Rossmann-like Domain"/>
    <property type="match status" value="1"/>
</dbReference>
<dbReference type="AlphaFoldDB" id="X0S3V6"/>
<evidence type="ECO:0000259" key="2">
    <source>
        <dbReference type="Pfam" id="PF01408"/>
    </source>
</evidence>
<dbReference type="PANTHER" id="PTHR43818:SF11">
    <property type="entry name" value="BCDNA.GH03377"/>
    <property type="match status" value="1"/>
</dbReference>
<gene>
    <name evidence="3" type="ORF">S01H1_15728</name>
</gene>
<dbReference type="GO" id="GO:0000166">
    <property type="term" value="F:nucleotide binding"/>
    <property type="evidence" value="ECO:0007669"/>
    <property type="project" value="InterPro"/>
</dbReference>
<keyword evidence="1" id="KW-0560">Oxidoreductase</keyword>
<dbReference type="EMBL" id="BARS01008228">
    <property type="protein sequence ID" value="GAF75758.1"/>
    <property type="molecule type" value="Genomic_DNA"/>
</dbReference>
<dbReference type="PANTHER" id="PTHR43818">
    <property type="entry name" value="BCDNA.GH03377"/>
    <property type="match status" value="1"/>
</dbReference>
<proteinExistence type="predicted"/>
<sequence length="134" mass="14920">MAKLNIGVIGLGIMGKAILNGLGRNPQVNITSLCDISEKNLTAAKEEYNISSGYTDHNEMYEKENLDAVYIATPDWAHHDPVIAALDAGIHVHVEKPMTTEIREAHEIVDKVRETGLKLQVSFNHRWLNPYNAT</sequence>
<dbReference type="InterPro" id="IPR050463">
    <property type="entry name" value="Gfo/Idh/MocA_oxidrdct_glycsds"/>
</dbReference>